<dbReference type="InterPro" id="IPR051533">
    <property type="entry name" value="WaaL-like"/>
</dbReference>
<feature type="transmembrane region" description="Helical" evidence="5">
    <location>
        <begin position="164"/>
        <end position="182"/>
    </location>
</feature>
<reference evidence="7 8" key="1">
    <citation type="submission" date="2016-06" db="EMBL/GenBank/DDBJ databases">
        <title>First insights into the genetic diversity and population structure of in the Bacillus cereus group bacteria from diverse marine environments.</title>
        <authorList>
            <person name="Liu Y."/>
            <person name="Lai Q."/>
            <person name="Shao Z."/>
        </authorList>
    </citation>
    <scope>NUCLEOTIDE SEQUENCE [LARGE SCALE GENOMIC DNA]</scope>
    <source>
        <strain evidence="7 8">N35-10-2</strain>
    </source>
</reference>
<proteinExistence type="predicted"/>
<protein>
    <recommendedName>
        <fullName evidence="6">O-antigen ligase-related domain-containing protein</fullName>
    </recommendedName>
</protein>
<evidence type="ECO:0000256" key="1">
    <source>
        <dbReference type="ARBA" id="ARBA00004141"/>
    </source>
</evidence>
<dbReference type="Pfam" id="PF04932">
    <property type="entry name" value="Wzy_C"/>
    <property type="match status" value="1"/>
</dbReference>
<feature type="transmembrane region" description="Helical" evidence="5">
    <location>
        <begin position="239"/>
        <end position="256"/>
    </location>
</feature>
<keyword evidence="2 5" id="KW-0812">Transmembrane</keyword>
<dbReference type="PANTHER" id="PTHR37422:SF13">
    <property type="entry name" value="LIPOPOLYSACCHARIDE BIOSYNTHESIS PROTEIN PA4999-RELATED"/>
    <property type="match status" value="1"/>
</dbReference>
<feature type="transmembrane region" description="Helical" evidence="5">
    <location>
        <begin position="134"/>
        <end position="152"/>
    </location>
</feature>
<dbReference type="AlphaFoldDB" id="A0A1J9TGL5"/>
<feature type="transmembrane region" description="Helical" evidence="5">
    <location>
        <begin position="12"/>
        <end position="28"/>
    </location>
</feature>
<dbReference type="PANTHER" id="PTHR37422">
    <property type="entry name" value="TEICHURONIC ACID BIOSYNTHESIS PROTEIN TUAE"/>
    <property type="match status" value="1"/>
</dbReference>
<dbReference type="EMBL" id="MAOE01000077">
    <property type="protein sequence ID" value="OJD65057.1"/>
    <property type="molecule type" value="Genomic_DNA"/>
</dbReference>
<feature type="transmembrane region" description="Helical" evidence="5">
    <location>
        <begin position="215"/>
        <end position="232"/>
    </location>
</feature>
<dbReference type="GO" id="GO:0016020">
    <property type="term" value="C:membrane"/>
    <property type="evidence" value="ECO:0007669"/>
    <property type="project" value="UniProtKB-SubCell"/>
</dbReference>
<feature type="transmembrane region" description="Helical" evidence="5">
    <location>
        <begin position="78"/>
        <end position="95"/>
    </location>
</feature>
<dbReference type="InterPro" id="IPR007016">
    <property type="entry name" value="O-antigen_ligase-rel_domated"/>
</dbReference>
<keyword evidence="3 5" id="KW-1133">Transmembrane helix</keyword>
<evidence type="ECO:0000256" key="3">
    <source>
        <dbReference type="ARBA" id="ARBA00022989"/>
    </source>
</evidence>
<evidence type="ECO:0000256" key="2">
    <source>
        <dbReference type="ARBA" id="ARBA00022692"/>
    </source>
</evidence>
<organism evidence="7 8">
    <name type="scientific">Bacillus albus</name>
    <dbReference type="NCBI Taxonomy" id="2026189"/>
    <lineage>
        <taxon>Bacteria</taxon>
        <taxon>Bacillati</taxon>
        <taxon>Bacillota</taxon>
        <taxon>Bacilli</taxon>
        <taxon>Bacillales</taxon>
        <taxon>Bacillaceae</taxon>
        <taxon>Bacillus</taxon>
        <taxon>Bacillus cereus group</taxon>
    </lineage>
</organism>
<evidence type="ECO:0000259" key="6">
    <source>
        <dbReference type="Pfam" id="PF04932"/>
    </source>
</evidence>
<feature type="transmembrane region" description="Helical" evidence="5">
    <location>
        <begin position="262"/>
        <end position="279"/>
    </location>
</feature>
<dbReference type="Proteomes" id="UP000181873">
    <property type="component" value="Unassembled WGS sequence"/>
</dbReference>
<feature type="transmembrane region" description="Helical" evidence="5">
    <location>
        <begin position="107"/>
        <end position="128"/>
    </location>
</feature>
<gene>
    <name evidence="7" type="ORF">BAU25_01275</name>
</gene>
<evidence type="ECO:0000256" key="4">
    <source>
        <dbReference type="ARBA" id="ARBA00023136"/>
    </source>
</evidence>
<feature type="transmembrane region" description="Helical" evidence="5">
    <location>
        <begin position="427"/>
        <end position="446"/>
    </location>
</feature>
<evidence type="ECO:0000256" key="5">
    <source>
        <dbReference type="SAM" id="Phobius"/>
    </source>
</evidence>
<feature type="transmembrane region" description="Helical" evidence="5">
    <location>
        <begin position="402"/>
        <end position="421"/>
    </location>
</feature>
<feature type="domain" description="O-antigen ligase-related" evidence="6">
    <location>
        <begin position="245"/>
        <end position="384"/>
    </location>
</feature>
<comment type="subcellular location">
    <subcellularLocation>
        <location evidence="1">Membrane</location>
        <topology evidence="1">Multi-pass membrane protein</topology>
    </subcellularLocation>
</comment>
<keyword evidence="4 5" id="KW-0472">Membrane</keyword>
<comment type="caution">
    <text evidence="7">The sequence shown here is derived from an EMBL/GenBank/DDBJ whole genome shotgun (WGS) entry which is preliminary data.</text>
</comment>
<evidence type="ECO:0000313" key="7">
    <source>
        <dbReference type="EMBL" id="OJD65057.1"/>
    </source>
</evidence>
<feature type="transmembrane region" description="Helical" evidence="5">
    <location>
        <begin position="284"/>
        <end position="303"/>
    </location>
</feature>
<name>A0A1J9TGL5_9BACI</name>
<accession>A0A1J9TGL5</accession>
<sequence>MIRMFTSEYERILKLFLFLSLIIFIGLLSQEIMWSSIFILLCILPIIIILFYKNPFLVMGLLLPLESIYVIPIGATKLVKIFALLFFMFTILYKYSKHKKVARKFLLSDYFYVMMVFSILGIFSSLLSDSIFQSLLKVFQYILIFLCYFILLQIKFNKQEVKSICGYFILGMVLSSFIGLLQKFTNMPWLWSESVIHSATGVGRITAFFNNTNGYGGYLNIGLVIILGNLLLEKNRMKGILLQILVFILLLLNLIFTDSEGSILSFIISAFIILLYKIIDVRKLFFVALPGIVFILLLSFNIINSDFSNSLLNKLVEQGRWILWEGAIRIFLDNPYYGIGFYQFPEVLKDYGIYSIYGSAWPHPHNLFLDLVVTVGILGSVIFILLLACIIKHVLIMKKNVFFNNHFKLISLAIIIGAFIHDLIDGGFLWGTSSCATLLWIIVGVVEE</sequence>
<feature type="transmembrane region" description="Helical" evidence="5">
    <location>
        <begin position="367"/>
        <end position="390"/>
    </location>
</feature>
<evidence type="ECO:0000313" key="8">
    <source>
        <dbReference type="Proteomes" id="UP000181873"/>
    </source>
</evidence>